<dbReference type="Proteomes" id="UP001165986">
    <property type="component" value="Unassembled WGS sequence"/>
</dbReference>
<dbReference type="RefSeq" id="WP_191760961.1">
    <property type="nucleotide sequence ID" value="NZ_VJXY01000047.1"/>
</dbReference>
<organism evidence="1 2">
    <name type="scientific">Komarekiella delphini-convector SJRDD-AB1</name>
    <dbReference type="NCBI Taxonomy" id="2593771"/>
    <lineage>
        <taxon>Bacteria</taxon>
        <taxon>Bacillati</taxon>
        <taxon>Cyanobacteriota</taxon>
        <taxon>Cyanophyceae</taxon>
        <taxon>Nostocales</taxon>
        <taxon>Nostocaceae</taxon>
        <taxon>Komarekiella</taxon>
        <taxon>Komarekiella delphini-convector</taxon>
    </lineage>
</organism>
<gene>
    <name evidence="1" type="ORF">FNW02_29135</name>
</gene>
<evidence type="ECO:0000313" key="2">
    <source>
        <dbReference type="Proteomes" id="UP001165986"/>
    </source>
</evidence>
<reference evidence="1" key="1">
    <citation type="submission" date="2019-07" db="EMBL/GenBank/DDBJ databases">
        <title>Toxilogical consequences of a new and cryptic species of cyanobacteria (Komarekiella delphini-convector) recovered from the epidermis of a bottlenose dolphin and 1500 ft. in the air.</title>
        <authorList>
            <person name="Brown A.O."/>
            <person name="Dvorak P."/>
            <person name="Villanueva C.D."/>
            <person name="Foss A.J."/>
            <person name="Garvey A.D."/>
            <person name="Gibson Q.A."/>
            <person name="Johansen J.R."/>
            <person name="Casamatta D.A."/>
        </authorList>
    </citation>
    <scope>NUCLEOTIDE SEQUENCE</scope>
    <source>
        <strain evidence="1">SJRDD-AB1</strain>
    </source>
</reference>
<evidence type="ECO:0000313" key="1">
    <source>
        <dbReference type="EMBL" id="MBD6619767.1"/>
    </source>
</evidence>
<protein>
    <submittedName>
        <fullName evidence="1">DUF4278 domain-containing protein</fullName>
    </submittedName>
</protein>
<keyword evidence="2" id="KW-1185">Reference proteome</keyword>
<dbReference type="AlphaFoldDB" id="A0AA40VU26"/>
<comment type="caution">
    <text evidence="1">The sequence shown here is derived from an EMBL/GenBank/DDBJ whole genome shotgun (WGS) entry which is preliminary data.</text>
</comment>
<proteinExistence type="predicted"/>
<name>A0AA40VU26_9NOST</name>
<dbReference type="EMBL" id="VJXY01000047">
    <property type="protein sequence ID" value="MBD6619767.1"/>
    <property type="molecule type" value="Genomic_DNA"/>
</dbReference>
<sequence>MQLSYRGSYYATSEIITPQLPQQQDFTTAKYRGVSYKITKGKRAKNQQPIQLKYRGINYISSGN</sequence>
<dbReference type="InterPro" id="IPR025458">
    <property type="entry name" value="DUF4278"/>
</dbReference>
<accession>A0AA40VU26</accession>
<dbReference type="Pfam" id="PF14105">
    <property type="entry name" value="DUF4278"/>
    <property type="match status" value="1"/>
</dbReference>